<evidence type="ECO:0000259" key="7">
    <source>
        <dbReference type="Pfam" id="PF26168"/>
    </source>
</evidence>
<dbReference type="GO" id="GO:0050404">
    <property type="term" value="F:zeatin O-beta-D-xylosyltransferase activity"/>
    <property type="evidence" value="ECO:0007669"/>
    <property type="project" value="UniProtKB-ARBA"/>
</dbReference>
<dbReference type="EMBL" id="SDRB02000124">
    <property type="protein sequence ID" value="THG23837.1"/>
    <property type="molecule type" value="Genomic_DNA"/>
</dbReference>
<reference evidence="8 9" key="1">
    <citation type="journal article" date="2018" name="Proc. Natl. Acad. Sci. U.S.A.">
        <title>Draft genome sequence of Camellia sinensis var. sinensis provides insights into the evolution of the tea genome and tea quality.</title>
        <authorList>
            <person name="Wei C."/>
            <person name="Yang H."/>
            <person name="Wang S."/>
            <person name="Zhao J."/>
            <person name="Liu C."/>
            <person name="Gao L."/>
            <person name="Xia E."/>
            <person name="Lu Y."/>
            <person name="Tai Y."/>
            <person name="She G."/>
            <person name="Sun J."/>
            <person name="Cao H."/>
            <person name="Tong W."/>
            <person name="Gao Q."/>
            <person name="Li Y."/>
            <person name="Deng W."/>
            <person name="Jiang X."/>
            <person name="Wang W."/>
            <person name="Chen Q."/>
            <person name="Zhang S."/>
            <person name="Li H."/>
            <person name="Wu J."/>
            <person name="Wang P."/>
            <person name="Li P."/>
            <person name="Shi C."/>
            <person name="Zheng F."/>
            <person name="Jian J."/>
            <person name="Huang B."/>
            <person name="Shan D."/>
            <person name="Shi M."/>
            <person name="Fang C."/>
            <person name="Yue Y."/>
            <person name="Li F."/>
            <person name="Li D."/>
            <person name="Wei S."/>
            <person name="Han B."/>
            <person name="Jiang C."/>
            <person name="Yin Y."/>
            <person name="Xia T."/>
            <person name="Zhang Z."/>
            <person name="Bennetzen J.L."/>
            <person name="Zhao S."/>
            <person name="Wan X."/>
        </authorList>
    </citation>
    <scope>NUCLEOTIDE SEQUENCE [LARGE SCALE GENOMIC DNA]</scope>
    <source>
        <strain evidence="9">cv. Shuchazao</strain>
        <tissue evidence="8">Leaf</tissue>
    </source>
</reference>
<dbReference type="InterPro" id="IPR035595">
    <property type="entry name" value="UDP_glycos_trans_CS"/>
</dbReference>
<dbReference type="GO" id="GO:0009813">
    <property type="term" value="P:flavonoid biosynthetic process"/>
    <property type="evidence" value="ECO:0007669"/>
    <property type="project" value="UniProtKB-KW"/>
</dbReference>
<comment type="caution">
    <text evidence="8">The sequence shown here is derived from an EMBL/GenBank/DDBJ whole genome shotgun (WGS) entry which is preliminary data.</text>
</comment>
<dbReference type="PROSITE" id="PS00375">
    <property type="entry name" value="UDPGT"/>
    <property type="match status" value="1"/>
</dbReference>
<dbReference type="InterPro" id="IPR058980">
    <property type="entry name" value="Glyco_transf_N"/>
</dbReference>
<proteinExistence type="inferred from homology"/>
<dbReference type="GO" id="GO:0016138">
    <property type="term" value="P:glycoside biosynthetic process"/>
    <property type="evidence" value="ECO:0007669"/>
    <property type="project" value="UniProtKB-ARBA"/>
</dbReference>
<dbReference type="FunFam" id="3.40.50.2000:FF:000238">
    <property type="entry name" value="Glycosyltransferase"/>
    <property type="match status" value="1"/>
</dbReference>
<accession>A0A4V3WRJ8</accession>
<evidence type="ECO:0000256" key="5">
    <source>
        <dbReference type="RuleBase" id="RU003718"/>
    </source>
</evidence>
<dbReference type="PANTHER" id="PTHR48044">
    <property type="entry name" value="GLYCOSYLTRANSFERASE"/>
    <property type="match status" value="1"/>
</dbReference>
<evidence type="ECO:0000256" key="2">
    <source>
        <dbReference type="ARBA" id="ARBA00022676"/>
    </source>
</evidence>
<feature type="domain" description="Glycosyltransferase N-terminal" evidence="7">
    <location>
        <begin position="16"/>
        <end position="243"/>
    </location>
</feature>
<keyword evidence="2 5" id="KW-0328">Glycosyltransferase</keyword>
<dbReference type="Pfam" id="PF26168">
    <property type="entry name" value="Glyco_transf_N"/>
    <property type="match status" value="1"/>
</dbReference>
<dbReference type="InterPro" id="IPR002213">
    <property type="entry name" value="UDP_glucos_trans"/>
</dbReference>
<dbReference type="FunFam" id="3.40.50.2000:FF:000060">
    <property type="entry name" value="Glycosyltransferase"/>
    <property type="match status" value="1"/>
</dbReference>
<dbReference type="PANTHER" id="PTHR48044:SF22">
    <property type="entry name" value="GLYCOSYLTRANSFERASE"/>
    <property type="match status" value="1"/>
</dbReference>
<keyword evidence="9" id="KW-1185">Reference proteome</keyword>
<gene>
    <name evidence="8" type="ORF">TEA_008659</name>
</gene>
<keyword evidence="4" id="KW-0284">Flavonoid biosynthesis</keyword>
<keyword evidence="3 5" id="KW-0808">Transferase</keyword>
<evidence type="ECO:0000313" key="9">
    <source>
        <dbReference type="Proteomes" id="UP000306102"/>
    </source>
</evidence>
<dbReference type="EC" id="2.4.1.-" evidence="6"/>
<dbReference type="AlphaFoldDB" id="A0A4V3WRJ8"/>
<evidence type="ECO:0000256" key="4">
    <source>
        <dbReference type="ARBA" id="ARBA00023241"/>
    </source>
</evidence>
<evidence type="ECO:0000313" key="8">
    <source>
        <dbReference type="EMBL" id="THG23837.1"/>
    </source>
</evidence>
<dbReference type="GO" id="GO:0009690">
    <property type="term" value="P:cytokinin metabolic process"/>
    <property type="evidence" value="ECO:0007669"/>
    <property type="project" value="UniProtKB-ARBA"/>
</dbReference>
<sequence length="468" mass="52286">MDVHDQHPSHNSKQAEVVVIMVPFPMYSHLNQVLQLSCLISSYNIPIHYVGSATHVHQAKLRFNDTNRLSYAQIHFHELPTPPFLSPPPDPNSKFPSHLLPSFEASLQLRDPMTEFLHKISPMARRVIVVHDVLMAYVVQDTATLPNVETYSFYPIGTFSSFFDQWQMMGKPFQVDEPQGLPSAEGCVPSEVLNFVAIQTDFLKTTSGTIINSCRSIEGTYIDLWKEVQSDKNKQIWAVGPLNTEAVDDGRNTNSQHKCLEWLDKQDPKSVLYVSFGTTTALTNPQIKELAIGLEQSGQKFIWVLRDADKGDIFAGDVKRAEVLPEGYEERLKGVGLVVRDWAPQLEILAHQSTGGFMSHCGWNSCLESITMGVPIVAWPMHSEQPRNAFLVTDILKAGVAVKQWADLQEGMVASSTIAEAVKKLMASREGEEMRKRAEELGGATRKAVEEGGVSRMELNSFIAHITR</sequence>
<protein>
    <recommendedName>
        <fullName evidence="6">Glycosyltransferase</fullName>
        <ecNumber evidence="6">2.4.1.-</ecNumber>
    </recommendedName>
</protein>
<evidence type="ECO:0000256" key="6">
    <source>
        <dbReference type="RuleBase" id="RU362057"/>
    </source>
</evidence>
<dbReference type="CDD" id="cd03784">
    <property type="entry name" value="GT1_Gtf-like"/>
    <property type="match status" value="1"/>
</dbReference>
<evidence type="ECO:0000256" key="1">
    <source>
        <dbReference type="ARBA" id="ARBA00009995"/>
    </source>
</evidence>
<organism evidence="8 9">
    <name type="scientific">Camellia sinensis var. sinensis</name>
    <name type="common">China tea</name>
    <dbReference type="NCBI Taxonomy" id="542762"/>
    <lineage>
        <taxon>Eukaryota</taxon>
        <taxon>Viridiplantae</taxon>
        <taxon>Streptophyta</taxon>
        <taxon>Embryophyta</taxon>
        <taxon>Tracheophyta</taxon>
        <taxon>Spermatophyta</taxon>
        <taxon>Magnoliopsida</taxon>
        <taxon>eudicotyledons</taxon>
        <taxon>Gunneridae</taxon>
        <taxon>Pentapetalae</taxon>
        <taxon>asterids</taxon>
        <taxon>Ericales</taxon>
        <taxon>Theaceae</taxon>
        <taxon>Camellia</taxon>
    </lineage>
</organism>
<dbReference type="Proteomes" id="UP000306102">
    <property type="component" value="Unassembled WGS sequence"/>
</dbReference>
<dbReference type="SUPFAM" id="SSF53756">
    <property type="entry name" value="UDP-Glycosyltransferase/glycogen phosphorylase"/>
    <property type="match status" value="1"/>
</dbReference>
<comment type="similarity">
    <text evidence="1 5">Belongs to the UDP-glycosyltransferase family.</text>
</comment>
<dbReference type="Gene3D" id="3.40.50.2000">
    <property type="entry name" value="Glycogen Phosphorylase B"/>
    <property type="match status" value="2"/>
</dbReference>
<dbReference type="Pfam" id="PF00201">
    <property type="entry name" value="UDPGT"/>
    <property type="match status" value="1"/>
</dbReference>
<name>A0A4V3WRJ8_CAMSN</name>
<evidence type="ECO:0000256" key="3">
    <source>
        <dbReference type="ARBA" id="ARBA00022679"/>
    </source>
</evidence>